<dbReference type="InterPro" id="IPR026797">
    <property type="entry name" value="HAUS_6"/>
</dbReference>
<feature type="domain" description="HAUS augmin-like complex subunit 6 N-terminal" evidence="1">
    <location>
        <begin position="31"/>
        <end position="206"/>
    </location>
</feature>
<dbReference type="EMBL" id="WJQU01000001">
    <property type="protein sequence ID" value="KAJ6647213.1"/>
    <property type="molecule type" value="Genomic_DNA"/>
</dbReference>
<dbReference type="Pfam" id="PF14661">
    <property type="entry name" value="HAUS6_N"/>
    <property type="match status" value="1"/>
</dbReference>
<accession>A0A9Q0S7R6</accession>
<dbReference type="GO" id="GO:0008017">
    <property type="term" value="F:microtubule binding"/>
    <property type="evidence" value="ECO:0007669"/>
    <property type="project" value="TreeGrafter"/>
</dbReference>
<comment type="caution">
    <text evidence="2">The sequence shown here is derived from an EMBL/GenBank/DDBJ whole genome shotgun (WGS) entry which is preliminary data.</text>
</comment>
<dbReference type="AlphaFoldDB" id="A0A9Q0S7R6"/>
<evidence type="ECO:0000259" key="1">
    <source>
        <dbReference type="Pfam" id="PF14661"/>
    </source>
</evidence>
<dbReference type="InterPro" id="IPR028163">
    <property type="entry name" value="HAUS_6_N"/>
</dbReference>
<reference evidence="2" key="1">
    <citation type="submission" date="2022-07" db="EMBL/GenBank/DDBJ databases">
        <authorList>
            <person name="Trinca V."/>
            <person name="Uliana J.V.C."/>
            <person name="Torres T.T."/>
            <person name="Ward R.J."/>
            <person name="Monesi N."/>
        </authorList>
    </citation>
    <scope>NUCLEOTIDE SEQUENCE</scope>
    <source>
        <strain evidence="2">HSMRA1968</strain>
        <tissue evidence="2">Whole embryos</tissue>
    </source>
</reference>
<dbReference type="PANTHER" id="PTHR16151:SF2">
    <property type="entry name" value="HAUS AUGMIN-LIKE COMPLEX SUBUNIT 6"/>
    <property type="match status" value="1"/>
</dbReference>
<dbReference type="PANTHER" id="PTHR16151">
    <property type="entry name" value="HAUS AUGMIN-LIKE COMPLEX SUBUNIT 6"/>
    <property type="match status" value="1"/>
</dbReference>
<evidence type="ECO:0000313" key="2">
    <source>
        <dbReference type="EMBL" id="KAJ6647213.1"/>
    </source>
</evidence>
<evidence type="ECO:0000313" key="3">
    <source>
        <dbReference type="Proteomes" id="UP001151699"/>
    </source>
</evidence>
<dbReference type="OrthoDB" id="5575722at2759"/>
<organism evidence="2 3">
    <name type="scientific">Pseudolycoriella hygida</name>
    <dbReference type="NCBI Taxonomy" id="35572"/>
    <lineage>
        <taxon>Eukaryota</taxon>
        <taxon>Metazoa</taxon>
        <taxon>Ecdysozoa</taxon>
        <taxon>Arthropoda</taxon>
        <taxon>Hexapoda</taxon>
        <taxon>Insecta</taxon>
        <taxon>Pterygota</taxon>
        <taxon>Neoptera</taxon>
        <taxon>Endopterygota</taxon>
        <taxon>Diptera</taxon>
        <taxon>Nematocera</taxon>
        <taxon>Sciaroidea</taxon>
        <taxon>Sciaridae</taxon>
        <taxon>Pseudolycoriella</taxon>
    </lineage>
</organism>
<keyword evidence="3" id="KW-1185">Reference proteome</keyword>
<proteinExistence type="predicted"/>
<dbReference type="GO" id="GO:0051225">
    <property type="term" value="P:spindle assembly"/>
    <property type="evidence" value="ECO:0007669"/>
    <property type="project" value="InterPro"/>
</dbReference>
<protein>
    <submittedName>
        <fullName evidence="2">Augmin complex subunit dgt6</fullName>
    </submittedName>
</protein>
<dbReference type="Proteomes" id="UP001151699">
    <property type="component" value="Chromosome A"/>
</dbReference>
<dbReference type="GO" id="GO:1990498">
    <property type="term" value="C:mitotic spindle microtubule"/>
    <property type="evidence" value="ECO:0007669"/>
    <property type="project" value="TreeGrafter"/>
</dbReference>
<name>A0A9Q0S7R6_9DIPT</name>
<dbReference type="GO" id="GO:0070652">
    <property type="term" value="C:HAUS complex"/>
    <property type="evidence" value="ECO:0007669"/>
    <property type="project" value="InterPro"/>
</dbReference>
<sequence length="623" mass="71677">MEPLNNLNKVESFSSTLSNYKDEGRQLSESLFRNLHVMQRFHEPSPEFLQIFEPHMFIKSNAKAFFPVMHFIFNCLDAVEFNKRFQWPLLEKTSEARFRTNCVDYMNHLNEIHQLGLQTLKLSNIHIPGGLKFIKIVHKFSYLIMKVELNKPKHGPLPNIQQIPDGKEMFEMLKAHVEEGMEFVTQLQAESDKIHLRIEEMKAMMKCCLKTSNGPEDCCWTCLLNEWRDELNVAVRKDIAPKLELVTSFGRQAAQLNEMLPKLFGDKKENVIRYNKEELVEGQNVIKEMYPEFEKIIDGVVTGNFINFDNLLKVFSLILPQIMNKIETFCVRHLEAIQFESNGIDVLYDVVTKKDRLLNDYLEMLIPMLQQDEERFKKFCNSYYKHQPNMSFCLMQTPPIKRNSPKRVRNLFSLKDDLVSQSRQTKERVFRPASRNITLCSTSETYSSKEAALQVLSRPKARLNSTRSSFNMTTMSKFSSTPKFSSTMCSIPPKTSKNLQPGSYPMTPTHVYSKNVSTTTSLLSPNGVSLMRTEVATSSVFHLNQLHLVSPTRRFGIDVPQEMLSMMQKENLAAIDNGNGNRDLVGKHKDEIKGNSIDLDDIAGDFEFIGDVSDTVLNDALNE</sequence>
<gene>
    <name evidence="2" type="primary">dgt6_1</name>
    <name evidence="2" type="ORF">Bhyg_02434</name>
</gene>